<keyword evidence="6" id="KW-0833">Ubl conjugation pathway</keyword>
<keyword evidence="5" id="KW-0547">Nucleotide-binding</keyword>
<evidence type="ECO:0000256" key="7">
    <source>
        <dbReference type="ARBA" id="ARBA00022840"/>
    </source>
</evidence>
<dbReference type="SMART" id="SM00212">
    <property type="entry name" value="UBCc"/>
    <property type="match status" value="1"/>
</dbReference>
<dbReference type="GO" id="GO:0006915">
    <property type="term" value="P:apoptotic process"/>
    <property type="evidence" value="ECO:0007669"/>
    <property type="project" value="UniProtKB-KW"/>
</dbReference>
<keyword evidence="3" id="KW-0808">Transferase</keyword>
<evidence type="ECO:0000256" key="5">
    <source>
        <dbReference type="ARBA" id="ARBA00022741"/>
    </source>
</evidence>
<dbReference type="InterPro" id="IPR000608">
    <property type="entry name" value="UBC"/>
</dbReference>
<evidence type="ECO:0000256" key="11">
    <source>
        <dbReference type="ARBA" id="ARBA00042401"/>
    </source>
</evidence>
<evidence type="ECO:0000259" key="12">
    <source>
        <dbReference type="PROSITE" id="PS50127"/>
    </source>
</evidence>
<dbReference type="GO" id="GO:0005737">
    <property type="term" value="C:cytoplasm"/>
    <property type="evidence" value="ECO:0007669"/>
    <property type="project" value="UniProtKB-SubCell"/>
</dbReference>
<dbReference type="Gene3D" id="3.10.110.10">
    <property type="entry name" value="Ubiquitin Conjugating Enzyme"/>
    <property type="match status" value="1"/>
</dbReference>
<dbReference type="Pfam" id="PF00179">
    <property type="entry name" value="UQ_con"/>
    <property type="match status" value="1"/>
</dbReference>
<dbReference type="AlphaFoldDB" id="A0A6C0IPF0"/>
<sequence length="245" mass="28506">MSSTVAQNPLSKNLKRLLKDVRNIIKNPLTNHGIHYVHDTDNCFMGYAMIIGPSDTLYRHGFYFFKFSFSNEYPYVPPVVTYLTNGENIRFNPNLYRNGKVCLSVLNTWRGEGWTSCQNISSILLTIVSHVFNNQPLLNEPGVTIKHPSFKSYHDIVRWGNYKVALHDVVKNSVLPTSKYFETFNVFIKEYLKNNFNDIMTDLNELEKNNKSLWITTTIYGMKSHVDYKELKTSIQKLFNDKKLN</sequence>
<evidence type="ECO:0000256" key="8">
    <source>
        <dbReference type="ARBA" id="ARBA00039894"/>
    </source>
</evidence>
<dbReference type="SUPFAM" id="SSF54495">
    <property type="entry name" value="UBC-like"/>
    <property type="match status" value="1"/>
</dbReference>
<evidence type="ECO:0000256" key="9">
    <source>
        <dbReference type="ARBA" id="ARBA00041798"/>
    </source>
</evidence>
<dbReference type="GO" id="GO:0005634">
    <property type="term" value="C:nucleus"/>
    <property type="evidence" value="ECO:0007669"/>
    <property type="project" value="TreeGrafter"/>
</dbReference>
<dbReference type="GO" id="GO:0043066">
    <property type="term" value="P:negative regulation of apoptotic process"/>
    <property type="evidence" value="ECO:0007669"/>
    <property type="project" value="TreeGrafter"/>
</dbReference>
<dbReference type="PANTHER" id="PTHR46116:SF26">
    <property type="entry name" value="UBIQUITIN-CONJUGATING ENZYME E2 Z"/>
    <property type="match status" value="1"/>
</dbReference>
<evidence type="ECO:0000313" key="13">
    <source>
        <dbReference type="EMBL" id="QHT94872.1"/>
    </source>
</evidence>
<dbReference type="EMBL" id="MN740232">
    <property type="protein sequence ID" value="QHT94872.1"/>
    <property type="molecule type" value="Genomic_DNA"/>
</dbReference>
<dbReference type="PROSITE" id="PS50127">
    <property type="entry name" value="UBC_2"/>
    <property type="match status" value="1"/>
</dbReference>
<dbReference type="GO" id="GO:0004869">
    <property type="term" value="F:cysteine-type endopeptidase inhibitor activity"/>
    <property type="evidence" value="ECO:0007669"/>
    <property type="project" value="TreeGrafter"/>
</dbReference>
<dbReference type="GO" id="GO:0005524">
    <property type="term" value="F:ATP binding"/>
    <property type="evidence" value="ECO:0007669"/>
    <property type="project" value="UniProtKB-KW"/>
</dbReference>
<proteinExistence type="predicted"/>
<dbReference type="GO" id="GO:0016740">
    <property type="term" value="F:transferase activity"/>
    <property type="evidence" value="ECO:0007669"/>
    <property type="project" value="UniProtKB-KW"/>
</dbReference>
<evidence type="ECO:0000256" key="3">
    <source>
        <dbReference type="ARBA" id="ARBA00022679"/>
    </source>
</evidence>
<reference evidence="13" key="1">
    <citation type="journal article" date="2020" name="Nature">
        <title>Giant virus diversity and host interactions through global metagenomics.</title>
        <authorList>
            <person name="Schulz F."/>
            <person name="Roux S."/>
            <person name="Paez-Espino D."/>
            <person name="Jungbluth S."/>
            <person name="Walsh D.A."/>
            <person name="Denef V.J."/>
            <person name="McMahon K.D."/>
            <person name="Konstantinidis K.T."/>
            <person name="Eloe-Fadrosh E.A."/>
            <person name="Kyrpides N.C."/>
            <person name="Woyke T."/>
        </authorList>
    </citation>
    <scope>NUCLEOTIDE SEQUENCE</scope>
    <source>
        <strain evidence="13">GVMAG-M-3300024261-37</strain>
    </source>
</reference>
<evidence type="ECO:0000256" key="6">
    <source>
        <dbReference type="ARBA" id="ARBA00022786"/>
    </source>
</evidence>
<comment type="subcellular location">
    <subcellularLocation>
        <location evidence="1">Cytoplasm</location>
    </subcellularLocation>
</comment>
<evidence type="ECO:0000256" key="10">
    <source>
        <dbReference type="ARBA" id="ARBA00042316"/>
    </source>
</evidence>
<keyword evidence="4" id="KW-0053">Apoptosis</keyword>
<keyword evidence="2" id="KW-0963">Cytoplasm</keyword>
<accession>A0A6C0IPF0</accession>
<organism evidence="13">
    <name type="scientific">viral metagenome</name>
    <dbReference type="NCBI Taxonomy" id="1070528"/>
    <lineage>
        <taxon>unclassified sequences</taxon>
        <taxon>metagenomes</taxon>
        <taxon>organismal metagenomes</taxon>
    </lineage>
</organism>
<keyword evidence="7" id="KW-0067">ATP-binding</keyword>
<evidence type="ECO:0000256" key="4">
    <source>
        <dbReference type="ARBA" id="ARBA00022703"/>
    </source>
</evidence>
<name>A0A6C0IPF0_9ZZZZ</name>
<protein>
    <recommendedName>
        <fullName evidence="8">Ubiquitin-conjugating enzyme E2 Z</fullName>
    </recommendedName>
    <alternativeName>
        <fullName evidence="9">E2 ubiquitin-conjugating enzyme Z</fullName>
    </alternativeName>
    <alternativeName>
        <fullName evidence="11">Ubiquitin carrier protein Z</fullName>
    </alternativeName>
    <alternativeName>
        <fullName evidence="10">Ubiquitin-protein ligase Z</fullName>
    </alternativeName>
</protein>
<feature type="domain" description="UBC core" evidence="12">
    <location>
        <begin position="12"/>
        <end position="174"/>
    </location>
</feature>
<dbReference type="InterPro" id="IPR016135">
    <property type="entry name" value="UBQ-conjugating_enzyme/RWD"/>
</dbReference>
<evidence type="ECO:0000256" key="2">
    <source>
        <dbReference type="ARBA" id="ARBA00022490"/>
    </source>
</evidence>
<dbReference type="PANTHER" id="PTHR46116">
    <property type="entry name" value="(E3-INDEPENDENT) E2 UBIQUITIN-CONJUGATING ENZYME"/>
    <property type="match status" value="1"/>
</dbReference>
<evidence type="ECO:0000256" key="1">
    <source>
        <dbReference type="ARBA" id="ARBA00004496"/>
    </source>
</evidence>